<reference evidence="1 3" key="1">
    <citation type="submission" date="2015-11" db="EMBL/GenBank/DDBJ databases">
        <title>Genomic analysis of 38 Legionella species identifies large and diverse effector repertoires.</title>
        <authorList>
            <person name="Burstein D."/>
            <person name="Amaro F."/>
            <person name="Zusman T."/>
            <person name="Lifshitz Z."/>
            <person name="Cohen O."/>
            <person name="Gilbert J.A."/>
            <person name="Pupko T."/>
            <person name="Shuman H.A."/>
            <person name="Segal G."/>
        </authorList>
    </citation>
    <scope>NUCLEOTIDE SEQUENCE [LARGE SCALE GENOMIC DNA]</scope>
    <source>
        <strain evidence="1 3">SC-18-C9</strain>
    </source>
</reference>
<evidence type="ECO:0000313" key="1">
    <source>
        <dbReference type="EMBL" id="KTD70628.1"/>
    </source>
</evidence>
<dbReference type="Proteomes" id="UP000054820">
    <property type="component" value="Unassembled WGS sequence"/>
</dbReference>
<dbReference type="AlphaFoldDB" id="A0A378PHI0"/>
<evidence type="ECO:0000313" key="4">
    <source>
        <dbReference type="Proteomes" id="UP000255110"/>
    </source>
</evidence>
<keyword evidence="3" id="KW-1185">Reference proteome</keyword>
<evidence type="ECO:0000313" key="2">
    <source>
        <dbReference type="EMBL" id="STY85846.1"/>
    </source>
</evidence>
<gene>
    <name evidence="1" type="ORF">Lstg_3113</name>
    <name evidence="2" type="ORF">NCTC11991_03366</name>
</gene>
<proteinExistence type="predicted"/>
<organism evidence="2 4">
    <name type="scientific">Legionella steigerwaltii</name>
    <dbReference type="NCBI Taxonomy" id="460"/>
    <lineage>
        <taxon>Bacteria</taxon>
        <taxon>Pseudomonadati</taxon>
        <taxon>Pseudomonadota</taxon>
        <taxon>Gammaproteobacteria</taxon>
        <taxon>Legionellales</taxon>
        <taxon>Legionellaceae</taxon>
        <taxon>Legionella</taxon>
    </lineage>
</organism>
<dbReference type="OrthoDB" id="5640041at2"/>
<sequence length="61" mass="7138">MNEEQRNCVLMDEHWLMFDALHSYEGYKELRIEADKLGVSIKTAIIDRLGTEKNQTVLLVE</sequence>
<dbReference type="EMBL" id="LNYZ01000038">
    <property type="protein sequence ID" value="KTD70628.1"/>
    <property type="molecule type" value="Genomic_DNA"/>
</dbReference>
<dbReference type="EMBL" id="UGOY01000002">
    <property type="protein sequence ID" value="STY85846.1"/>
    <property type="molecule type" value="Genomic_DNA"/>
</dbReference>
<evidence type="ECO:0000313" key="3">
    <source>
        <dbReference type="Proteomes" id="UP000054820"/>
    </source>
</evidence>
<reference evidence="2 4" key="2">
    <citation type="submission" date="2018-06" db="EMBL/GenBank/DDBJ databases">
        <authorList>
            <consortium name="Pathogen Informatics"/>
            <person name="Doyle S."/>
        </authorList>
    </citation>
    <scope>NUCLEOTIDE SEQUENCE [LARGE SCALE GENOMIC DNA]</scope>
    <source>
        <strain evidence="2 4">NCTC11991</strain>
    </source>
</reference>
<protein>
    <submittedName>
        <fullName evidence="2">Uncharacterized protein</fullName>
    </submittedName>
</protein>
<dbReference type="RefSeq" id="WP_058478567.1">
    <property type="nucleotide sequence ID" value="NZ_CAAAIO010000006.1"/>
</dbReference>
<accession>A0A378PHI0</accession>
<dbReference type="Proteomes" id="UP000255110">
    <property type="component" value="Unassembled WGS sequence"/>
</dbReference>
<name>A0A378PHI0_9GAMM</name>